<dbReference type="Gene3D" id="3.40.50.720">
    <property type="entry name" value="NAD(P)-binding Rossmann-like Domain"/>
    <property type="match status" value="1"/>
</dbReference>
<sequence>MNYFVTGGTGFIGRFLVPKLLARGVLSMCWSAKPASPSSSS</sequence>
<proteinExistence type="predicted"/>
<dbReference type="RefSeq" id="WP_369601555.1">
    <property type="nucleotide sequence ID" value="NZ_CP154858.1"/>
</dbReference>
<accession>A0AB39UW22</accession>
<feature type="domain" description="NAD-dependent epimerase/dehydratase" evidence="1">
    <location>
        <begin position="4"/>
        <end position="36"/>
    </location>
</feature>
<dbReference type="InterPro" id="IPR001509">
    <property type="entry name" value="Epimerase_deHydtase"/>
</dbReference>
<evidence type="ECO:0000313" key="2">
    <source>
        <dbReference type="EMBL" id="XDT72549.1"/>
    </source>
</evidence>
<dbReference type="SUPFAM" id="SSF51735">
    <property type="entry name" value="NAD(P)-binding Rossmann-fold domains"/>
    <property type="match status" value="1"/>
</dbReference>
<dbReference type="AlphaFoldDB" id="A0AB39UW22"/>
<evidence type="ECO:0000259" key="1">
    <source>
        <dbReference type="Pfam" id="PF01370"/>
    </source>
</evidence>
<name>A0AB39UW22_9GAMM</name>
<protein>
    <submittedName>
        <fullName evidence="2">NAD-dependent epimerase/dehydratase family protein</fullName>
    </submittedName>
</protein>
<dbReference type="EMBL" id="CP154858">
    <property type="protein sequence ID" value="XDT72549.1"/>
    <property type="molecule type" value="Genomic_DNA"/>
</dbReference>
<dbReference type="KEGG" id="tcd:AAIA72_00760"/>
<dbReference type="Pfam" id="PF01370">
    <property type="entry name" value="Epimerase"/>
    <property type="match status" value="1"/>
</dbReference>
<reference evidence="2" key="1">
    <citation type="submission" date="2024-05" db="EMBL/GenBank/DDBJ databases">
        <title>Genome sequencing of novel strain.</title>
        <authorList>
            <person name="Ganbat D."/>
            <person name="Ganbat S."/>
            <person name="Lee S.-J."/>
        </authorList>
    </citation>
    <scope>NUCLEOTIDE SEQUENCE</scope>
    <source>
        <strain evidence="2">SMD15-11</strain>
    </source>
</reference>
<organism evidence="2">
    <name type="scientific">Thermohahella caldifontis</name>
    <dbReference type="NCBI Taxonomy" id="3142973"/>
    <lineage>
        <taxon>Bacteria</taxon>
        <taxon>Pseudomonadati</taxon>
        <taxon>Pseudomonadota</taxon>
        <taxon>Gammaproteobacteria</taxon>
        <taxon>Oceanospirillales</taxon>
        <taxon>Hahellaceae</taxon>
        <taxon>Thermohahella</taxon>
    </lineage>
</organism>
<dbReference type="InterPro" id="IPR036291">
    <property type="entry name" value="NAD(P)-bd_dom_sf"/>
</dbReference>
<gene>
    <name evidence="2" type="ORF">AAIA72_00760</name>
</gene>